<sequence>MSETDPKESWVYVAVENPEKDEKFMGFYDETAEISYIPAFHDKEAAMSCLINLPRTPGKKYEVQAVLAEELAKDARKHGFMIFMLDGDGRILKQIQP</sequence>
<evidence type="ECO:0000313" key="1">
    <source>
        <dbReference type="EMBL" id="MBA2880702.1"/>
    </source>
</evidence>
<keyword evidence="2" id="KW-1185">Reference proteome</keyword>
<name>A0A7W0C7T3_9BACT</name>
<dbReference type="RefSeq" id="WP_181550362.1">
    <property type="nucleotide sequence ID" value="NZ_JACDUS010000002.1"/>
</dbReference>
<proteinExistence type="predicted"/>
<organism evidence="1 2">
    <name type="scientific">Desulfosalsimonas propionicica</name>
    <dbReference type="NCBI Taxonomy" id="332175"/>
    <lineage>
        <taxon>Bacteria</taxon>
        <taxon>Pseudomonadati</taxon>
        <taxon>Thermodesulfobacteriota</taxon>
        <taxon>Desulfobacteria</taxon>
        <taxon>Desulfobacterales</taxon>
        <taxon>Desulfosalsimonadaceae</taxon>
        <taxon>Desulfosalsimonas</taxon>
    </lineage>
</organism>
<gene>
    <name evidence="1" type="ORF">HNR65_001020</name>
</gene>
<evidence type="ECO:0000313" key="2">
    <source>
        <dbReference type="Proteomes" id="UP000525298"/>
    </source>
</evidence>
<dbReference type="Proteomes" id="UP000525298">
    <property type="component" value="Unassembled WGS sequence"/>
</dbReference>
<dbReference type="EMBL" id="JACDUS010000002">
    <property type="protein sequence ID" value="MBA2880702.1"/>
    <property type="molecule type" value="Genomic_DNA"/>
</dbReference>
<comment type="caution">
    <text evidence="1">The sequence shown here is derived from an EMBL/GenBank/DDBJ whole genome shotgun (WGS) entry which is preliminary data.</text>
</comment>
<protein>
    <submittedName>
        <fullName evidence="1">TRAP-type mannitol/chloroaromatic compound transport system substrate-binding protein</fullName>
    </submittedName>
</protein>
<dbReference type="AlphaFoldDB" id="A0A7W0C7T3"/>
<accession>A0A7W0C7T3</accession>
<reference evidence="1 2" key="1">
    <citation type="submission" date="2020-07" db="EMBL/GenBank/DDBJ databases">
        <title>Genomic Encyclopedia of Type Strains, Phase IV (KMG-IV): sequencing the most valuable type-strain genomes for metagenomic binning, comparative biology and taxonomic classification.</title>
        <authorList>
            <person name="Goeker M."/>
        </authorList>
    </citation>
    <scope>NUCLEOTIDE SEQUENCE [LARGE SCALE GENOMIC DNA]</scope>
    <source>
        <strain evidence="1 2">DSM 17721</strain>
    </source>
</reference>